<feature type="transmembrane region" description="Helical" evidence="1">
    <location>
        <begin position="40"/>
        <end position="60"/>
    </location>
</feature>
<organism evidence="2 3">
    <name type="scientific">Roseovarius aquimarinus</name>
    <dbReference type="NCBI Taxonomy" id="1229156"/>
    <lineage>
        <taxon>Bacteria</taxon>
        <taxon>Pseudomonadati</taxon>
        <taxon>Pseudomonadota</taxon>
        <taxon>Alphaproteobacteria</taxon>
        <taxon>Rhodobacterales</taxon>
        <taxon>Roseobacteraceae</taxon>
        <taxon>Roseovarius</taxon>
    </lineage>
</organism>
<evidence type="ECO:0000256" key="1">
    <source>
        <dbReference type="SAM" id="Phobius"/>
    </source>
</evidence>
<reference evidence="2 3" key="1">
    <citation type="submission" date="2024-10" db="EMBL/GenBank/DDBJ databases">
        <authorList>
            <person name="Yang X.-N."/>
        </authorList>
    </citation>
    <scope>NUCLEOTIDE SEQUENCE [LARGE SCALE GENOMIC DNA]</scope>
    <source>
        <strain evidence="2 3">CAU 1059</strain>
    </source>
</reference>
<dbReference type="RefSeq" id="WP_377167996.1">
    <property type="nucleotide sequence ID" value="NZ_JBHTJC010000001.1"/>
</dbReference>
<sequence>MAPSYLTRSRMAWAAICMIVLGFALKFVGTALGLPTWLVPVGYFLALAGAGLLFVGWLIWKERR</sequence>
<keyword evidence="1" id="KW-1133">Transmembrane helix</keyword>
<proteinExistence type="predicted"/>
<feature type="transmembrane region" description="Helical" evidence="1">
    <location>
        <begin position="12"/>
        <end position="34"/>
    </location>
</feature>
<keyword evidence="3" id="KW-1185">Reference proteome</keyword>
<comment type="caution">
    <text evidence="2">The sequence shown here is derived from an EMBL/GenBank/DDBJ whole genome shotgun (WGS) entry which is preliminary data.</text>
</comment>
<name>A0ABW7I5M0_9RHOB</name>
<gene>
    <name evidence="2" type="ORF">ACGRVM_05200</name>
</gene>
<keyword evidence="1" id="KW-0812">Transmembrane</keyword>
<dbReference type="Proteomes" id="UP001607157">
    <property type="component" value="Unassembled WGS sequence"/>
</dbReference>
<evidence type="ECO:0000313" key="3">
    <source>
        <dbReference type="Proteomes" id="UP001607157"/>
    </source>
</evidence>
<accession>A0ABW7I5M0</accession>
<evidence type="ECO:0000313" key="2">
    <source>
        <dbReference type="EMBL" id="MFH0253275.1"/>
    </source>
</evidence>
<protein>
    <submittedName>
        <fullName evidence="2">Uncharacterized protein</fullName>
    </submittedName>
</protein>
<dbReference type="EMBL" id="JBIHMM010000001">
    <property type="protein sequence ID" value="MFH0253275.1"/>
    <property type="molecule type" value="Genomic_DNA"/>
</dbReference>
<keyword evidence="1" id="KW-0472">Membrane</keyword>